<evidence type="ECO:0000256" key="11">
    <source>
        <dbReference type="RuleBase" id="RU000489"/>
    </source>
</evidence>
<keyword evidence="7" id="KW-0146">Chitin degradation</keyword>
<dbReference type="EC" id="3.2.1.14" evidence="4"/>
<dbReference type="OMA" id="FARIVSM"/>
<comment type="catalytic activity">
    <reaction evidence="1">
        <text>Random endo-hydrolysis of N-acetyl-beta-D-glucosaminide (1-&gt;4)-beta-linkages in chitin and chitodextrins.</text>
        <dbReference type="EC" id="3.2.1.14"/>
    </reaction>
</comment>
<protein>
    <recommendedName>
        <fullName evidence="4">chitinase</fullName>
        <ecNumber evidence="4">3.2.1.14</ecNumber>
    </recommendedName>
</protein>
<dbReference type="InterPro" id="IPR050314">
    <property type="entry name" value="Glycosyl_Hydrlase_18"/>
</dbReference>
<dbReference type="RefSeq" id="XP_003043697.1">
    <property type="nucleotide sequence ID" value="XM_003043651.1"/>
</dbReference>
<keyword evidence="10" id="KW-0624">Polysaccharide degradation</keyword>
<gene>
    <name evidence="13" type="ORF">NECHADRAFT_48346</name>
</gene>
<dbReference type="PROSITE" id="PS01095">
    <property type="entry name" value="GH18_1"/>
    <property type="match status" value="1"/>
</dbReference>
<dbReference type="GO" id="GO:0008061">
    <property type="term" value="F:chitin binding"/>
    <property type="evidence" value="ECO:0007669"/>
    <property type="project" value="InterPro"/>
</dbReference>
<dbReference type="SUPFAM" id="SSF51445">
    <property type="entry name" value="(Trans)glycosidases"/>
    <property type="match status" value="1"/>
</dbReference>
<accession>C7ZCV4</accession>
<proteinExistence type="inferred from homology"/>
<comment type="subcellular location">
    <subcellularLocation>
        <location evidence="2">Secreted</location>
    </subcellularLocation>
</comment>
<dbReference type="Gene3D" id="3.20.20.80">
    <property type="entry name" value="Glycosidases"/>
    <property type="match status" value="1"/>
</dbReference>
<dbReference type="PANTHER" id="PTHR11177:SF333">
    <property type="entry name" value="CHITINASE"/>
    <property type="match status" value="1"/>
</dbReference>
<organism evidence="13 14">
    <name type="scientific">Fusarium vanettenii (strain ATCC MYA-4622 / CBS 123669 / FGSC 9596 / NRRL 45880 / 77-13-4)</name>
    <name type="common">Fusarium solani subsp. pisi</name>
    <dbReference type="NCBI Taxonomy" id="660122"/>
    <lineage>
        <taxon>Eukaryota</taxon>
        <taxon>Fungi</taxon>
        <taxon>Dikarya</taxon>
        <taxon>Ascomycota</taxon>
        <taxon>Pezizomycotina</taxon>
        <taxon>Sordariomycetes</taxon>
        <taxon>Hypocreomycetidae</taxon>
        <taxon>Hypocreales</taxon>
        <taxon>Nectriaceae</taxon>
        <taxon>Fusarium</taxon>
        <taxon>Fusarium solani species complex</taxon>
        <taxon>Fusarium vanettenii</taxon>
    </lineage>
</organism>
<dbReference type="SMART" id="SM00636">
    <property type="entry name" value="Glyco_18"/>
    <property type="match status" value="1"/>
</dbReference>
<dbReference type="InParanoid" id="C7ZCV4"/>
<dbReference type="HOGENOM" id="CLU_001837_4_0_1"/>
<evidence type="ECO:0000256" key="2">
    <source>
        <dbReference type="ARBA" id="ARBA00004613"/>
    </source>
</evidence>
<dbReference type="Proteomes" id="UP000005206">
    <property type="component" value="Chromosome 9"/>
</dbReference>
<keyword evidence="14" id="KW-1185">Reference proteome</keyword>
<dbReference type="InterPro" id="IPR001579">
    <property type="entry name" value="Glyco_hydro_18_chit_AS"/>
</dbReference>
<evidence type="ECO:0000256" key="7">
    <source>
        <dbReference type="ARBA" id="ARBA00023024"/>
    </source>
</evidence>
<evidence type="ECO:0000256" key="5">
    <source>
        <dbReference type="ARBA" id="ARBA00022525"/>
    </source>
</evidence>
<evidence type="ECO:0000256" key="9">
    <source>
        <dbReference type="ARBA" id="ARBA00023295"/>
    </source>
</evidence>
<dbReference type="GO" id="GO:0008843">
    <property type="term" value="F:endochitinase activity"/>
    <property type="evidence" value="ECO:0007669"/>
    <property type="project" value="UniProtKB-EC"/>
</dbReference>
<dbReference type="InterPro" id="IPR011583">
    <property type="entry name" value="Chitinase_II/V-like_cat"/>
</dbReference>
<dbReference type="SUPFAM" id="SSF54556">
    <property type="entry name" value="Chitinase insertion domain"/>
    <property type="match status" value="1"/>
</dbReference>
<dbReference type="GO" id="GO:0005576">
    <property type="term" value="C:extracellular region"/>
    <property type="evidence" value="ECO:0007669"/>
    <property type="project" value="UniProtKB-SubCell"/>
</dbReference>
<dbReference type="CDD" id="cd00035">
    <property type="entry name" value="ChtBD1"/>
    <property type="match status" value="1"/>
</dbReference>
<dbReference type="STRING" id="660122.C7ZCV4"/>
<evidence type="ECO:0000256" key="3">
    <source>
        <dbReference type="ARBA" id="ARBA00008682"/>
    </source>
</evidence>
<keyword evidence="5" id="KW-0964">Secreted</keyword>
<evidence type="ECO:0000259" key="12">
    <source>
        <dbReference type="PROSITE" id="PS51910"/>
    </source>
</evidence>
<dbReference type="eggNOG" id="KOG2806">
    <property type="taxonomic scope" value="Eukaryota"/>
</dbReference>
<dbReference type="InterPro" id="IPR029070">
    <property type="entry name" value="Chitinase_insertion_sf"/>
</dbReference>
<dbReference type="VEuPathDB" id="FungiDB:NECHADRAFT_48346"/>
<reference evidence="13 14" key="1">
    <citation type="journal article" date="2009" name="PLoS Genet.">
        <title>The genome of Nectria haematococca: contribution of supernumerary chromosomes to gene expansion.</title>
        <authorList>
            <person name="Coleman J.J."/>
            <person name="Rounsley S.D."/>
            <person name="Rodriguez-Carres M."/>
            <person name="Kuo A."/>
            <person name="Wasmann C.C."/>
            <person name="Grimwood J."/>
            <person name="Schmutz J."/>
            <person name="Taga M."/>
            <person name="White G.J."/>
            <person name="Zhou S."/>
            <person name="Schwartz D.C."/>
            <person name="Freitag M."/>
            <person name="Ma L.J."/>
            <person name="Danchin E.G."/>
            <person name="Henrissat B."/>
            <person name="Coutinho P.M."/>
            <person name="Nelson D.R."/>
            <person name="Straney D."/>
            <person name="Napoli C.A."/>
            <person name="Barker B.M."/>
            <person name="Gribskov M."/>
            <person name="Rep M."/>
            <person name="Kroken S."/>
            <person name="Molnar I."/>
            <person name="Rensing C."/>
            <person name="Kennell J.C."/>
            <person name="Zamora J."/>
            <person name="Farman M.L."/>
            <person name="Selker E.U."/>
            <person name="Salamov A."/>
            <person name="Shapiro H."/>
            <person name="Pangilinan J."/>
            <person name="Lindquist E."/>
            <person name="Lamers C."/>
            <person name="Grigoriev I.V."/>
            <person name="Geiser D.M."/>
            <person name="Covert S.F."/>
            <person name="Temporini E."/>
            <person name="Vanetten H.D."/>
        </authorList>
    </citation>
    <scope>NUCLEOTIDE SEQUENCE [LARGE SCALE GENOMIC DNA]</scope>
    <source>
        <strain evidence="14">ATCC MYA-4622 / CBS 123669 / FGSC 9596 / NRRL 45880 / 77-13-4</strain>
    </source>
</reference>
<keyword evidence="9 11" id="KW-0326">Glycosidase</keyword>
<evidence type="ECO:0000256" key="6">
    <source>
        <dbReference type="ARBA" id="ARBA00022801"/>
    </source>
</evidence>
<dbReference type="OrthoDB" id="73875at2759"/>
<dbReference type="PANTHER" id="PTHR11177">
    <property type="entry name" value="CHITINASE"/>
    <property type="match status" value="1"/>
</dbReference>
<dbReference type="Pfam" id="PF00704">
    <property type="entry name" value="Glyco_hydro_18"/>
    <property type="match status" value="1"/>
</dbReference>
<evidence type="ECO:0000313" key="13">
    <source>
        <dbReference type="EMBL" id="EEU37984.1"/>
    </source>
</evidence>
<dbReference type="GeneID" id="9670186"/>
<dbReference type="AlphaFoldDB" id="C7ZCV4"/>
<dbReference type="GO" id="GO:0000272">
    <property type="term" value="P:polysaccharide catabolic process"/>
    <property type="evidence" value="ECO:0007669"/>
    <property type="project" value="UniProtKB-KW"/>
</dbReference>
<dbReference type="PROSITE" id="PS51910">
    <property type="entry name" value="GH18_2"/>
    <property type="match status" value="1"/>
</dbReference>
<dbReference type="InterPro" id="IPR017853">
    <property type="entry name" value="GH"/>
</dbReference>
<keyword evidence="8" id="KW-0119">Carbohydrate metabolism</keyword>
<comment type="similarity">
    <text evidence="3">Belongs to the glycosyl hydrolase 18 family. Chitinase class V subfamily.</text>
</comment>
<dbReference type="GO" id="GO:0006032">
    <property type="term" value="P:chitin catabolic process"/>
    <property type="evidence" value="ECO:0007669"/>
    <property type="project" value="UniProtKB-KW"/>
</dbReference>
<evidence type="ECO:0000256" key="8">
    <source>
        <dbReference type="ARBA" id="ARBA00023277"/>
    </source>
</evidence>
<evidence type="ECO:0000313" key="14">
    <source>
        <dbReference type="Proteomes" id="UP000005206"/>
    </source>
</evidence>
<dbReference type="InterPro" id="IPR001223">
    <property type="entry name" value="Glyco_hydro18_cat"/>
</dbReference>
<dbReference type="Gene3D" id="3.10.50.10">
    <property type="match status" value="1"/>
</dbReference>
<sequence length="1165" mass="131202">MNPYSEFGYCGTIDEFCNSKCQNKGGCKPVKRPSCKSTSDAMESEVRIAYYGAWGASRECNRIQPENIPAGVLTHINVAFEYVSEDFEITDENKGVVARTARLKRTYDGLRVNIAIGGWVFNDPPTRYRFSDMASTVPNRERFISSLIKYIQKYGLDGVDLDWEYPVADDRGGAKEDYDNFVLLCSEIREAFDSVDPGWQLTLTLPSSYWYLRGFDIKRLEKYVDWFNVMTYDIHGVWDKKIKATGPYLKGHTNLTEIEDGLDLLWRNGVSSDKVVMGYGFYGRGFTMKDPSCNKPPDCFFSGPSFPGDCTNEAGILSYAGKFILQSETKLGTGRPLYDQESTVKWMIYGSNEWISFDDAETFKAKKLYQSSRCLKGFMIWSLDLDTPEFDAMHDLFGDKNMANALGDTSLKSHEKGKLVEDLSAYTGQNCYIPKKCARGGNEKNSQAECGSGYKSVELAHAPWQIQQELALEKCKEGQYHHICCPTKHAPSNCEWVGAPKKSEFGCDRGCGDSQFELTTDSYTDHKGEGNCYSGRRSLCCDSTKIVNECWWSDCGPSKDNCGKDAEVVAWRGDKDNGTGHSLTSSIDPLENCAWSNDATKVKDASSDKQWQDMYTCAKKQCGSEQLAVTRALVPHVSIQWQKKDAVNCADYPNYPGVSPEYPLCCDPPSKFDNSWPVEPKYLWSNRADDDEADVTWQWANNFGNNNHDITPDDLDDNPGSDPYGFVMLDGPLGSINNAFGDDFTVVEREEPRRLKKRALVTTNRTVLSNVFEHSDETIRVYCNHPADSHQCRRTFYKGAKDTIIRLPSHVGEGPWARIVSMEPEDEQDDLPLWILHKRRATENRNGMSTKVRIDYNFHLIERDDDPVNIRIDYTNLMEYWDNVTDEPANIATHGSEIERRWFGPFEEWLKKLNDVKKGESGVLPMGLTKYFTLYSGRLHCENNAGVTVEAGLDVTADIGIEMNTRYAYYFSGTVVPPKIIDTYAFVGAQPEVTAGIEIEGDASLAYKTKRKKLIDTLTYPGLAIKGIAAVGPSFDLWGQLNGKVTVRGQMRVGATYALAPIEMYMPNNDNTRQRASKELEESLVNKTEGLEPDFQANVEADVEFDILVTPEVNMGIKKTLVDAHVSAFVNTTLRFYANAIASTMLGERISWSYQYGVKFLYRVG</sequence>
<evidence type="ECO:0000256" key="4">
    <source>
        <dbReference type="ARBA" id="ARBA00012729"/>
    </source>
</evidence>
<evidence type="ECO:0000256" key="1">
    <source>
        <dbReference type="ARBA" id="ARBA00000822"/>
    </source>
</evidence>
<keyword evidence="6 11" id="KW-0378">Hydrolase</keyword>
<evidence type="ECO:0000256" key="10">
    <source>
        <dbReference type="ARBA" id="ARBA00023326"/>
    </source>
</evidence>
<feature type="non-terminal residue" evidence="13">
    <location>
        <position position="1165"/>
    </location>
</feature>
<feature type="domain" description="GH18" evidence="12">
    <location>
        <begin position="45"/>
        <end position="400"/>
    </location>
</feature>
<name>C7ZCV4_FUSV7</name>
<dbReference type="EMBL" id="GG698919">
    <property type="protein sequence ID" value="EEU37984.1"/>
    <property type="molecule type" value="Genomic_DNA"/>
</dbReference>
<dbReference type="KEGG" id="nhe:NECHADRAFT_48346"/>